<name>A0A397L1X0_BRACM</name>
<gene>
    <name evidence="4" type="ORF">BRARA_K00232</name>
</gene>
<feature type="compositionally biased region" description="Basic and acidic residues" evidence="1">
    <location>
        <begin position="462"/>
        <end position="487"/>
    </location>
</feature>
<dbReference type="EMBL" id="KZ864040">
    <property type="protein sequence ID" value="RIA05469.1"/>
    <property type="molecule type" value="Genomic_DNA"/>
</dbReference>
<feature type="region of interest" description="Disordered" evidence="1">
    <location>
        <begin position="246"/>
        <end position="322"/>
    </location>
</feature>
<sequence>MAQSQLIGKSGEMKGVEGARKRLKISVPHFDNTSLIKQYDKTLIGRCMNPAGQDINALLVMLPKIWKVEDRVAGTDLGFGRFQFDFVEEEDIEAVLKMQPYHFDYWMIALARWQPKMPRDFPSEIPFWIKVLGVPLEFWDVATFQSIGEALGETVEVDLDYGKIKVVVDGRKELCFDTTVDFVGGEFHGGDEALISLKYEKLFGYCGTCFSLSHDKEQCPLTAKSPPKKKEIRELPLARQEDRARSYKGVVINGEGEQQVKGKDHRDFYGKGKGKMYEEQESKWVKVPERGNFRNQGHRNNQRGDDGGYRYRGDRGDRTRRYGTVNNFNAARGVRRGASPRTGAAEDAREEGEIPHQDHRAQRLDDELSLSIPLQGNAAQVDDPKVNSVLESEENGLDVVNEFLETENNKGEEDSMELGDEQVNLEGDDGEDVENASGEENFQNLTDGEVEESNDQIDDTLGDIKEDDITVGGMEEKEAAAGEEDKKKGARRGLIKPSLVAGGSTKARMVQAYISNRKRTSTKPVNRNGEGSKQQEEQGTSKPKPHSTKP</sequence>
<feature type="compositionally biased region" description="Basic and acidic residues" evidence="1">
    <location>
        <begin position="302"/>
        <end position="320"/>
    </location>
</feature>
<feature type="domain" description="Zinc knuckle CX2CX4HX4C" evidence="3">
    <location>
        <begin position="187"/>
        <end position="220"/>
    </location>
</feature>
<proteinExistence type="predicted"/>
<feature type="region of interest" description="Disordered" evidence="1">
    <location>
        <begin position="408"/>
        <end position="550"/>
    </location>
</feature>
<evidence type="ECO:0000259" key="2">
    <source>
        <dbReference type="Pfam" id="PF14111"/>
    </source>
</evidence>
<dbReference type="AlphaFoldDB" id="A0A397L1X0"/>
<protein>
    <recommendedName>
        <fullName evidence="5">DUF4283 domain-containing protein</fullName>
    </recommendedName>
</protein>
<feature type="region of interest" description="Disordered" evidence="1">
    <location>
        <begin position="334"/>
        <end position="364"/>
    </location>
</feature>
<dbReference type="InterPro" id="IPR025558">
    <property type="entry name" value="DUF4283"/>
</dbReference>
<reference evidence="4" key="1">
    <citation type="submission" date="2018-06" db="EMBL/GenBank/DDBJ databases">
        <title>WGS assembly of Brassica rapa FPsc.</title>
        <authorList>
            <person name="Bowman J."/>
            <person name="Kohchi T."/>
            <person name="Yamato K."/>
            <person name="Jenkins J."/>
            <person name="Shu S."/>
            <person name="Ishizaki K."/>
            <person name="Yamaoka S."/>
            <person name="Nishihama R."/>
            <person name="Nakamura Y."/>
            <person name="Berger F."/>
            <person name="Adam C."/>
            <person name="Aki S."/>
            <person name="Althoff F."/>
            <person name="Araki T."/>
            <person name="Arteaga-Vazquez M."/>
            <person name="Balasubrmanian S."/>
            <person name="Bauer D."/>
            <person name="Boehm C."/>
            <person name="Briginshaw L."/>
            <person name="Caballero-Perez J."/>
            <person name="Catarino B."/>
            <person name="Chen F."/>
            <person name="Chiyoda S."/>
            <person name="Chovatia M."/>
            <person name="Davies K."/>
            <person name="Delmans M."/>
            <person name="Demura T."/>
            <person name="Dierschke T."/>
            <person name="Dolan L."/>
            <person name="Dorantes-Acosta A."/>
            <person name="Eklund D."/>
            <person name="Florent S."/>
            <person name="Flores-Sandoval E."/>
            <person name="Fujiyama A."/>
            <person name="Fukuzawa H."/>
            <person name="Galik B."/>
            <person name="Grimanelli D."/>
            <person name="Grimwood J."/>
            <person name="Grossniklaus U."/>
            <person name="Hamada T."/>
            <person name="Haseloff J."/>
            <person name="Hetherington A."/>
            <person name="Higo A."/>
            <person name="Hirakawa Y."/>
            <person name="Hundley H."/>
            <person name="Ikeda Y."/>
            <person name="Inoue K."/>
            <person name="Inoue S."/>
            <person name="Ishida S."/>
            <person name="Jia Q."/>
            <person name="Kakita M."/>
            <person name="Kanazawa T."/>
            <person name="Kawai Y."/>
            <person name="Kawashima T."/>
            <person name="Kennedy M."/>
            <person name="Kinose K."/>
            <person name="Kinoshita T."/>
            <person name="Kohara Y."/>
            <person name="Koide E."/>
            <person name="Komatsu K."/>
            <person name="Kopischke S."/>
            <person name="Kubo M."/>
            <person name="Kyozuka J."/>
            <person name="Lagercrantz U."/>
            <person name="Lin S."/>
            <person name="Lindquist E."/>
            <person name="Lipzen A."/>
            <person name="Lu C."/>
            <person name="Luna E."/>
            <person name="Martienssen R."/>
            <person name="Minamino N."/>
            <person name="Mizutani M."/>
            <person name="Mizutani M."/>
            <person name="Mochizuki N."/>
            <person name="Monte I."/>
            <person name="Mosher R."/>
            <person name="Nagasaki H."/>
            <person name="Nakagami H."/>
            <person name="Naramoto S."/>
            <person name="Nishitani K."/>
            <person name="Ohtani M."/>
            <person name="Okamoto T."/>
            <person name="Okumura M."/>
            <person name="Phillips J."/>
            <person name="Pollak B."/>
            <person name="Reinders A."/>
            <person name="Roevekamp M."/>
            <person name="Sano R."/>
            <person name="Sawa S."/>
            <person name="Schmid M."/>
            <person name="Shirakawa M."/>
            <person name="Solano R."/>
            <person name="Spunde A."/>
            <person name="Suetsugu N."/>
            <person name="Sugano S."/>
            <person name="Sugiyama A."/>
            <person name="Sun R."/>
            <person name="Suzuki Y."/>
            <person name="Takenaka M."/>
            <person name="Takezawa D."/>
            <person name="Tomogane H."/>
            <person name="Tsuzuki M."/>
            <person name="Ueda T."/>
            <person name="Umeda M."/>
            <person name="Ward J."/>
            <person name="Watanabe Y."/>
            <person name="Yazaki K."/>
            <person name="Yokoyama R."/>
            <person name="Yoshitake Y."/>
            <person name="Yotsui I."/>
            <person name="Zachgo S."/>
            <person name="Schmutz J."/>
        </authorList>
    </citation>
    <scope>NUCLEOTIDE SEQUENCE [LARGE SCALE GENOMIC DNA]</scope>
</reference>
<dbReference type="InterPro" id="IPR040256">
    <property type="entry name" value="At4g02000-like"/>
</dbReference>
<evidence type="ECO:0008006" key="5">
    <source>
        <dbReference type="Google" id="ProtNLM"/>
    </source>
</evidence>
<evidence type="ECO:0000313" key="4">
    <source>
        <dbReference type="EMBL" id="RIA05469.1"/>
    </source>
</evidence>
<feature type="compositionally biased region" description="Polar residues" evidence="1">
    <location>
        <begin position="522"/>
        <end position="541"/>
    </location>
</feature>
<evidence type="ECO:0000259" key="3">
    <source>
        <dbReference type="Pfam" id="PF14392"/>
    </source>
</evidence>
<evidence type="ECO:0000256" key="1">
    <source>
        <dbReference type="SAM" id="MobiDB-lite"/>
    </source>
</evidence>
<dbReference type="InterPro" id="IPR025836">
    <property type="entry name" value="Zn_knuckle_CX2CX4HX4C"/>
</dbReference>
<dbReference type="PANTHER" id="PTHR31286">
    <property type="entry name" value="GLYCINE-RICH CELL WALL STRUCTURAL PROTEIN 1.8-LIKE"/>
    <property type="match status" value="1"/>
</dbReference>
<dbReference type="Pfam" id="PF14392">
    <property type="entry name" value="zf-CCHC_4"/>
    <property type="match status" value="1"/>
</dbReference>
<accession>A0A397L1X0</accession>
<feature type="compositionally biased region" description="Acidic residues" evidence="1">
    <location>
        <begin position="448"/>
        <end position="461"/>
    </location>
</feature>
<feature type="domain" description="DUF4283" evidence="2">
    <location>
        <begin position="40"/>
        <end position="116"/>
    </location>
</feature>
<organism evidence="4">
    <name type="scientific">Brassica campestris</name>
    <name type="common">Field mustard</name>
    <dbReference type="NCBI Taxonomy" id="3711"/>
    <lineage>
        <taxon>Eukaryota</taxon>
        <taxon>Viridiplantae</taxon>
        <taxon>Streptophyta</taxon>
        <taxon>Embryophyta</taxon>
        <taxon>Tracheophyta</taxon>
        <taxon>Spermatophyta</taxon>
        <taxon>Magnoliopsida</taxon>
        <taxon>eudicotyledons</taxon>
        <taxon>Gunneridae</taxon>
        <taxon>Pentapetalae</taxon>
        <taxon>rosids</taxon>
        <taxon>malvids</taxon>
        <taxon>Brassicales</taxon>
        <taxon>Brassicaceae</taxon>
        <taxon>Brassiceae</taxon>
        <taxon>Brassica</taxon>
    </lineage>
</organism>
<dbReference type="Pfam" id="PF14111">
    <property type="entry name" value="DUF4283"/>
    <property type="match status" value="1"/>
</dbReference>
<dbReference type="PANTHER" id="PTHR31286:SF54">
    <property type="entry name" value="DUF4283 DOMAIN-CONTAINING PROTEIN"/>
    <property type="match status" value="1"/>
</dbReference>
<dbReference type="Proteomes" id="UP000264353">
    <property type="component" value="Unassembled WGS sequence"/>
</dbReference>
<feature type="compositionally biased region" description="Basic and acidic residues" evidence="1">
    <location>
        <begin position="344"/>
        <end position="364"/>
    </location>
</feature>
<feature type="compositionally biased region" description="Basic and acidic residues" evidence="1">
    <location>
        <begin position="258"/>
        <end position="292"/>
    </location>
</feature>